<dbReference type="AlphaFoldDB" id="A0A1Y2HUG4"/>
<evidence type="ECO:0000313" key="3">
    <source>
        <dbReference type="Proteomes" id="UP000193411"/>
    </source>
</evidence>
<reference evidence="2 3" key="1">
    <citation type="submission" date="2016-07" db="EMBL/GenBank/DDBJ databases">
        <title>Pervasive Adenine N6-methylation of Active Genes in Fungi.</title>
        <authorList>
            <consortium name="DOE Joint Genome Institute"/>
            <person name="Mondo S.J."/>
            <person name="Dannebaum R.O."/>
            <person name="Kuo R.C."/>
            <person name="Labutti K."/>
            <person name="Haridas S."/>
            <person name="Kuo A."/>
            <person name="Salamov A."/>
            <person name="Ahrendt S.R."/>
            <person name="Lipzen A."/>
            <person name="Sullivan W."/>
            <person name="Andreopoulos W.B."/>
            <person name="Clum A."/>
            <person name="Lindquist E."/>
            <person name="Daum C."/>
            <person name="Ramamoorthy G.K."/>
            <person name="Gryganskyi A."/>
            <person name="Culley D."/>
            <person name="Magnuson J.K."/>
            <person name="James T.Y."/>
            <person name="O'Malley M.A."/>
            <person name="Stajich J.E."/>
            <person name="Spatafora J.W."/>
            <person name="Visel A."/>
            <person name="Grigoriev I.V."/>
        </authorList>
    </citation>
    <scope>NUCLEOTIDE SEQUENCE [LARGE SCALE GENOMIC DNA]</scope>
    <source>
        <strain evidence="2 3">PL171</strain>
    </source>
</reference>
<organism evidence="2 3">
    <name type="scientific">Catenaria anguillulae PL171</name>
    <dbReference type="NCBI Taxonomy" id="765915"/>
    <lineage>
        <taxon>Eukaryota</taxon>
        <taxon>Fungi</taxon>
        <taxon>Fungi incertae sedis</taxon>
        <taxon>Blastocladiomycota</taxon>
        <taxon>Blastocladiomycetes</taxon>
        <taxon>Blastocladiales</taxon>
        <taxon>Catenariaceae</taxon>
        <taxon>Catenaria</taxon>
    </lineage>
</organism>
<keyword evidence="3" id="KW-1185">Reference proteome</keyword>
<feature type="region of interest" description="Disordered" evidence="1">
    <location>
        <begin position="1"/>
        <end position="28"/>
    </location>
</feature>
<accession>A0A1Y2HUG4</accession>
<protein>
    <submittedName>
        <fullName evidence="2">Uncharacterized protein</fullName>
    </submittedName>
</protein>
<dbReference type="EMBL" id="MCFL01000009">
    <property type="protein sequence ID" value="ORZ38247.1"/>
    <property type="molecule type" value="Genomic_DNA"/>
</dbReference>
<feature type="compositionally biased region" description="Polar residues" evidence="1">
    <location>
        <begin position="8"/>
        <end position="18"/>
    </location>
</feature>
<comment type="caution">
    <text evidence="2">The sequence shown here is derived from an EMBL/GenBank/DDBJ whole genome shotgun (WGS) entry which is preliminary data.</text>
</comment>
<gene>
    <name evidence="2" type="ORF">BCR44DRAFT_34057</name>
</gene>
<name>A0A1Y2HUG4_9FUNG</name>
<proteinExistence type="predicted"/>
<evidence type="ECO:0000256" key="1">
    <source>
        <dbReference type="SAM" id="MobiDB-lite"/>
    </source>
</evidence>
<dbReference type="Proteomes" id="UP000193411">
    <property type="component" value="Unassembled WGS sequence"/>
</dbReference>
<sequence>MQRRPQPFETTSTFTNLSPHAGLPRSSSALLPQLRKPKTTLHIEMGAVNPASSNNPPITFNAHRKSDAMTFLDLFTDPENFDDRLRFGLLCPQANT</sequence>
<evidence type="ECO:0000313" key="2">
    <source>
        <dbReference type="EMBL" id="ORZ38247.1"/>
    </source>
</evidence>